<keyword evidence="5 6" id="KW-0472">Membrane</keyword>
<evidence type="ECO:0000256" key="6">
    <source>
        <dbReference type="SAM" id="Phobius"/>
    </source>
</evidence>
<evidence type="ECO:0000256" key="2">
    <source>
        <dbReference type="ARBA" id="ARBA00007590"/>
    </source>
</evidence>
<reference evidence="8" key="1">
    <citation type="journal article" date="2018" name="Nat. Microbiol.">
        <title>Leveraging single-cell genomics to expand the fungal tree of life.</title>
        <authorList>
            <person name="Ahrendt S.R."/>
            <person name="Quandt C.A."/>
            <person name="Ciobanu D."/>
            <person name="Clum A."/>
            <person name="Salamov A."/>
            <person name="Andreopoulos B."/>
            <person name="Cheng J.F."/>
            <person name="Woyke T."/>
            <person name="Pelin A."/>
            <person name="Henrissat B."/>
            <person name="Reynolds N.K."/>
            <person name="Benny G.L."/>
            <person name="Smith M.E."/>
            <person name="James T.Y."/>
            <person name="Grigoriev I.V."/>
        </authorList>
    </citation>
    <scope>NUCLEOTIDE SEQUENCE [LARGE SCALE GENOMIC DNA]</scope>
    <source>
        <strain evidence="8">RSA 468</strain>
    </source>
</reference>
<evidence type="ECO:0000313" key="7">
    <source>
        <dbReference type="EMBL" id="RKP34957.1"/>
    </source>
</evidence>
<sequence length="99" mass="10187">MDYPGFVYSGLIAIGGLVGFLKAGSMASLASGVTFGGLMALAAKRASDNPANVHLAFGVSIMLLILIGSRFYNSGKFMPAGLVSGLSLIMAIRYGARLI</sequence>
<evidence type="ECO:0000256" key="5">
    <source>
        <dbReference type="ARBA" id="ARBA00023136"/>
    </source>
</evidence>
<dbReference type="InterPro" id="IPR044890">
    <property type="entry name" value="TMEM14_sf"/>
</dbReference>
<keyword evidence="3 6" id="KW-0812">Transmembrane</keyword>
<dbReference type="InterPro" id="IPR005349">
    <property type="entry name" value="TMEM14"/>
</dbReference>
<evidence type="ECO:0000256" key="4">
    <source>
        <dbReference type="ARBA" id="ARBA00022989"/>
    </source>
</evidence>
<feature type="transmembrane region" description="Helical" evidence="6">
    <location>
        <begin position="53"/>
        <end position="71"/>
    </location>
</feature>
<dbReference type="STRING" id="215637.A0A4P9ZNN9"/>
<proteinExistence type="inferred from homology"/>
<dbReference type="Proteomes" id="UP000268162">
    <property type="component" value="Unassembled WGS sequence"/>
</dbReference>
<evidence type="ECO:0000256" key="3">
    <source>
        <dbReference type="ARBA" id="ARBA00022692"/>
    </source>
</evidence>
<dbReference type="Gene3D" id="1.10.10.1740">
    <property type="entry name" value="Transmembrane protein 14-like"/>
    <property type="match status" value="1"/>
</dbReference>
<comment type="subcellular location">
    <subcellularLocation>
        <location evidence="1">Membrane</location>
    </subcellularLocation>
</comment>
<dbReference type="AlphaFoldDB" id="A0A4P9ZNN9"/>
<dbReference type="GO" id="GO:0031966">
    <property type="term" value="C:mitochondrial membrane"/>
    <property type="evidence" value="ECO:0007669"/>
    <property type="project" value="TreeGrafter"/>
</dbReference>
<organism evidence="7 8">
    <name type="scientific">Dimargaris cristalligena</name>
    <dbReference type="NCBI Taxonomy" id="215637"/>
    <lineage>
        <taxon>Eukaryota</taxon>
        <taxon>Fungi</taxon>
        <taxon>Fungi incertae sedis</taxon>
        <taxon>Zoopagomycota</taxon>
        <taxon>Kickxellomycotina</taxon>
        <taxon>Dimargaritomycetes</taxon>
        <taxon>Dimargaritales</taxon>
        <taxon>Dimargaritaceae</taxon>
        <taxon>Dimargaris</taxon>
    </lineage>
</organism>
<evidence type="ECO:0000313" key="8">
    <source>
        <dbReference type="Proteomes" id="UP000268162"/>
    </source>
</evidence>
<dbReference type="Pfam" id="PF03647">
    <property type="entry name" value="Tmemb_14"/>
    <property type="match status" value="1"/>
</dbReference>
<feature type="transmembrane region" description="Helical" evidence="6">
    <location>
        <begin position="12"/>
        <end position="41"/>
    </location>
</feature>
<dbReference type="PANTHER" id="PTHR12668:SF43">
    <property type="entry name" value="TRANSMEMBRANE PROTEIN 14 HOMOLOG"/>
    <property type="match status" value="1"/>
</dbReference>
<dbReference type="GO" id="GO:0070453">
    <property type="term" value="P:regulation of heme biosynthetic process"/>
    <property type="evidence" value="ECO:0007669"/>
    <property type="project" value="TreeGrafter"/>
</dbReference>
<feature type="transmembrane region" description="Helical" evidence="6">
    <location>
        <begin position="77"/>
        <end position="96"/>
    </location>
</feature>
<keyword evidence="4 6" id="KW-1133">Transmembrane helix</keyword>
<protein>
    <submittedName>
        <fullName evidence="7">Transmembrane protein 14C-like protein</fullName>
    </submittedName>
</protein>
<gene>
    <name evidence="7" type="ORF">BJ085DRAFT_18160</name>
</gene>
<evidence type="ECO:0000256" key="1">
    <source>
        <dbReference type="ARBA" id="ARBA00004370"/>
    </source>
</evidence>
<comment type="similarity">
    <text evidence="2">Belongs to the TMEM14 family.</text>
</comment>
<dbReference type="EMBL" id="ML003011">
    <property type="protein sequence ID" value="RKP34957.1"/>
    <property type="molecule type" value="Genomic_DNA"/>
</dbReference>
<keyword evidence="8" id="KW-1185">Reference proteome</keyword>
<accession>A0A4P9ZNN9</accession>
<name>A0A4P9ZNN9_9FUNG</name>
<dbReference type="PANTHER" id="PTHR12668">
    <property type="entry name" value="TRANSMEMBRANE PROTEIN 14, 15"/>
    <property type="match status" value="1"/>
</dbReference>